<dbReference type="Pfam" id="PF26122">
    <property type="entry name" value="CBM_Mok13"/>
    <property type="match status" value="1"/>
</dbReference>
<dbReference type="Pfam" id="PF00534">
    <property type="entry name" value="Glycos_transf_1"/>
    <property type="match status" value="1"/>
</dbReference>
<evidence type="ECO:0000256" key="7">
    <source>
        <dbReference type="SAM" id="MobiDB-lite"/>
    </source>
</evidence>
<dbReference type="Proteomes" id="UP000799302">
    <property type="component" value="Unassembled WGS sequence"/>
</dbReference>
<feature type="compositionally biased region" description="Low complexity" evidence="7">
    <location>
        <begin position="1832"/>
        <end position="1844"/>
    </location>
</feature>
<accession>A0A6A6U8N9</accession>
<dbReference type="InterPro" id="IPR058659">
    <property type="entry name" value="Mok11-13/Ags1-like_CBM"/>
</dbReference>
<evidence type="ECO:0000256" key="2">
    <source>
        <dbReference type="ARBA" id="ARBA00012688"/>
    </source>
</evidence>
<feature type="transmembrane region" description="Helical" evidence="8">
    <location>
        <begin position="2034"/>
        <end position="2051"/>
    </location>
</feature>
<dbReference type="InterPro" id="IPR006047">
    <property type="entry name" value="GH13_cat_dom"/>
</dbReference>
<dbReference type="InterPro" id="IPR058655">
    <property type="entry name" value="Mok11-14/Ags1-like"/>
</dbReference>
<dbReference type="InterPro" id="IPR058658">
    <property type="entry name" value="Mok11-13/Ags1-like_Ig_2"/>
</dbReference>
<feature type="transmembrane region" description="Helical" evidence="8">
    <location>
        <begin position="2093"/>
        <end position="2113"/>
    </location>
</feature>
<protein>
    <recommendedName>
        <fullName evidence="2">alpha-1,3-glucan synthase</fullName>
        <ecNumber evidence="2">2.4.1.183</ecNumber>
    </recommendedName>
</protein>
<dbReference type="EC" id="2.4.1.183" evidence="2"/>
<dbReference type="PANTHER" id="PTHR47182:SF2">
    <property type="entry name" value="CELL WALL ALPHA-1,3-GLUCAN SYNTHASE AGS1"/>
    <property type="match status" value="1"/>
</dbReference>
<feature type="transmembrane region" description="Helical" evidence="8">
    <location>
        <begin position="2171"/>
        <end position="2196"/>
    </location>
</feature>
<name>A0A6A6U8N9_9PEZI</name>
<keyword evidence="12" id="KW-1185">Reference proteome</keyword>
<evidence type="ECO:0000256" key="4">
    <source>
        <dbReference type="ARBA" id="ARBA00022679"/>
    </source>
</evidence>
<dbReference type="EMBL" id="MU004237">
    <property type="protein sequence ID" value="KAF2667663.1"/>
    <property type="molecule type" value="Genomic_DNA"/>
</dbReference>
<keyword evidence="5" id="KW-0961">Cell wall biogenesis/degradation</keyword>
<comment type="similarity">
    <text evidence="1">Belongs to the glycosyltransferase group 1 family.</text>
</comment>
<keyword evidence="4" id="KW-0808">Transferase</keyword>
<dbReference type="CDD" id="cd11323">
    <property type="entry name" value="AmyAc_AGS"/>
    <property type="match status" value="1"/>
</dbReference>
<feature type="transmembrane region" description="Helical" evidence="8">
    <location>
        <begin position="2216"/>
        <end position="2236"/>
    </location>
</feature>
<organism evidence="11 12">
    <name type="scientific">Microthyrium microscopicum</name>
    <dbReference type="NCBI Taxonomy" id="703497"/>
    <lineage>
        <taxon>Eukaryota</taxon>
        <taxon>Fungi</taxon>
        <taxon>Dikarya</taxon>
        <taxon>Ascomycota</taxon>
        <taxon>Pezizomycotina</taxon>
        <taxon>Dothideomycetes</taxon>
        <taxon>Dothideomycetes incertae sedis</taxon>
        <taxon>Microthyriales</taxon>
        <taxon>Microthyriaceae</taxon>
        <taxon>Microthyrium</taxon>
    </lineage>
</organism>
<dbReference type="SUPFAM" id="SSF51445">
    <property type="entry name" value="(Trans)glycosidases"/>
    <property type="match status" value="1"/>
</dbReference>
<feature type="region of interest" description="Disordered" evidence="7">
    <location>
        <begin position="1679"/>
        <end position="1749"/>
    </location>
</feature>
<dbReference type="CDD" id="cd03791">
    <property type="entry name" value="GT5_Glycogen_synthase_DULL1-like"/>
    <property type="match status" value="1"/>
</dbReference>
<evidence type="ECO:0000259" key="10">
    <source>
        <dbReference type="SMART" id="SM00642"/>
    </source>
</evidence>
<dbReference type="GO" id="GO:0070600">
    <property type="term" value="P:fungal-type cell wall (1-&gt;3)-alpha-glucan biosynthetic process"/>
    <property type="evidence" value="ECO:0007669"/>
    <property type="project" value="TreeGrafter"/>
</dbReference>
<feature type="region of interest" description="Disordered" evidence="7">
    <location>
        <begin position="1794"/>
        <end position="1815"/>
    </location>
</feature>
<dbReference type="InterPro" id="IPR058657">
    <property type="entry name" value="Mok11-13/Ags1-like_Ig"/>
</dbReference>
<evidence type="ECO:0000256" key="9">
    <source>
        <dbReference type="SAM" id="SignalP"/>
    </source>
</evidence>
<evidence type="ECO:0000256" key="5">
    <source>
        <dbReference type="ARBA" id="ARBA00023316"/>
    </source>
</evidence>
<feature type="region of interest" description="Disordered" evidence="7">
    <location>
        <begin position="1832"/>
        <end position="1865"/>
    </location>
</feature>
<evidence type="ECO:0000313" key="12">
    <source>
        <dbReference type="Proteomes" id="UP000799302"/>
    </source>
</evidence>
<dbReference type="FunFam" id="3.40.50.2000:FF:000052">
    <property type="entry name" value="Alpha-1,3-glucan synthase Ags2"/>
    <property type="match status" value="1"/>
</dbReference>
<dbReference type="GO" id="GO:0009277">
    <property type="term" value="C:fungal-type cell wall"/>
    <property type="evidence" value="ECO:0007669"/>
    <property type="project" value="TreeGrafter"/>
</dbReference>
<dbReference type="InterPro" id="IPR017853">
    <property type="entry name" value="GH"/>
</dbReference>
<feature type="chain" id="PRO_5025392729" description="alpha-1,3-glucan synthase" evidence="9">
    <location>
        <begin position="20"/>
        <end position="2427"/>
    </location>
</feature>
<feature type="transmembrane region" description="Helical" evidence="8">
    <location>
        <begin position="2000"/>
        <end position="2022"/>
    </location>
</feature>
<dbReference type="Pfam" id="PF26127">
    <property type="entry name" value="12TM_Mok13"/>
    <property type="match status" value="1"/>
</dbReference>
<dbReference type="Pfam" id="PF26108">
    <property type="entry name" value="GH_Mok13"/>
    <property type="match status" value="1"/>
</dbReference>
<feature type="transmembrane region" description="Helical" evidence="8">
    <location>
        <begin position="2280"/>
        <end position="2300"/>
    </location>
</feature>
<dbReference type="FunFam" id="3.20.20.80:FF:000073">
    <property type="entry name" value="Alpha-1,3-glucan synthase Ags2"/>
    <property type="match status" value="1"/>
</dbReference>
<comment type="catalytic activity">
    <reaction evidence="6">
        <text>[(1-&gt;3)-alpha-D-glucosyl](n) + UDP-alpha-D-glucose = [(1-&gt;3)-alpha-D-glucosyl](n+1) + UDP + H(+)</text>
        <dbReference type="Rhea" id="RHEA:19749"/>
        <dbReference type="Rhea" id="RHEA-COMP:11150"/>
        <dbReference type="Rhea" id="RHEA-COMP:11151"/>
        <dbReference type="ChEBI" id="CHEBI:15378"/>
        <dbReference type="ChEBI" id="CHEBI:28100"/>
        <dbReference type="ChEBI" id="CHEBI:58223"/>
        <dbReference type="ChEBI" id="CHEBI:58885"/>
        <dbReference type="EC" id="2.4.1.183"/>
    </reaction>
</comment>
<reference evidence="11" key="1">
    <citation type="journal article" date="2020" name="Stud. Mycol.">
        <title>101 Dothideomycetes genomes: a test case for predicting lifestyles and emergence of pathogens.</title>
        <authorList>
            <person name="Haridas S."/>
            <person name="Albert R."/>
            <person name="Binder M."/>
            <person name="Bloem J."/>
            <person name="Labutti K."/>
            <person name="Salamov A."/>
            <person name="Andreopoulos B."/>
            <person name="Baker S."/>
            <person name="Barry K."/>
            <person name="Bills G."/>
            <person name="Bluhm B."/>
            <person name="Cannon C."/>
            <person name="Castanera R."/>
            <person name="Culley D."/>
            <person name="Daum C."/>
            <person name="Ezra D."/>
            <person name="Gonzalez J."/>
            <person name="Henrissat B."/>
            <person name="Kuo A."/>
            <person name="Liang C."/>
            <person name="Lipzen A."/>
            <person name="Lutzoni F."/>
            <person name="Magnuson J."/>
            <person name="Mondo S."/>
            <person name="Nolan M."/>
            <person name="Ohm R."/>
            <person name="Pangilinan J."/>
            <person name="Park H.-J."/>
            <person name="Ramirez L."/>
            <person name="Alfaro M."/>
            <person name="Sun H."/>
            <person name="Tritt A."/>
            <person name="Yoshinaga Y."/>
            <person name="Zwiers L.-H."/>
            <person name="Turgeon B."/>
            <person name="Goodwin S."/>
            <person name="Spatafora J."/>
            <person name="Crous P."/>
            <person name="Grigoriev I."/>
        </authorList>
    </citation>
    <scope>NUCLEOTIDE SEQUENCE</scope>
    <source>
        <strain evidence="11">CBS 115976</strain>
    </source>
</reference>
<keyword evidence="3" id="KW-0328">Glycosyltransferase</keyword>
<sequence>MRLIHFFLIVSTNLRHSLAAPYIPDEVNYNLNQNQNAQNPLEYAGKWDNHTFYQSPGNWRFPFYTFFLDRFVNGDPSNDDANSTQFEHDVLSNQMRHGGDVLGLMDSLDYLQGMGIKGLYVAGSPFLNQPWTADSYSPVDLTILDHHFGTIDDWRAAVTEIHKRGMYIILDNTFATMADLVGFEGYLNTTTPFSLKEHPTEWKSARQYLDFKTSNDYNQTCTYPRFWNETGYPIDKSYTDQMVGCYNSEFDQYGDTEAFGVFPDFQRQITKFASVQDRLREWEPSVREKLQHFSCLAITMLDIDGFRFDKATQATVDAHADFAAYVRECARSVGKSNFFMPGEITGGNTFGSVYLGRGRQPNMVPSNISFASTMSNSSDSKYYIRDLGKNSLDAAAFHYTVYRSLTRFLGMDGNLEAGYDANGGSWTDAWNTMLLTNDFVNANTGLFDPRHMYGVTNQDVFRWPAIRNGTQRFLLGMFVTAIHMPGVPMLTWGEEQAFYVLDSTASNYLYGRQPMSSSSAWQVHGCYALGSTQYYQMPWEDARHGCLDDNVSLDHRDSSHPVRNIIKHMHYLRLQFPVLNDGWYLQDLSKQTEMRQYPGSGTVKTETGLWSVLRGELTVAQNLQVAGAAGNQSVWLVYHNDNDTITYQFDCTDKNKALVSAFASGTTVKNLFYPHEELTLVDSPVTVTAIDSKSKNGCLNQLKMTGYEYKAYVPKDQWVGPPPMITRFLPGHDARILSKVAPGQQESVNIEVHFSTAMDCDKVTAALEILSTTEDLRAAQLVQGSVTCANASDTTPAFVGGIPTAWSWKATLDNVSNGVHSITIRNATTTSGAATNSVDRFYFRIGQPDNPIVFEKLANYTRALIHQDTNGTLLISHKAAGADKWRYTLNWGSSWSDWASYHGGNDTLQLQPWTGTKKQQWDGTHIIAQYWGQQAGSSSAVQHADLARLTDPPRRFPHIFAHGPFNQYGFDAGLRNSFEIDGGSNWNFHFMSEWPDMFQLNVWGINPDGQPDQTRVYGDVDGDGVLDRLPPSSLSSLAVNFTEPPPSPYLAYRLMVNEGTLGYTLVPVGSRWVQLALFWLLATLPLVTGGLAVYLYMRGFYSVKFNEVGISEKFSLGQFLMRKRRGNEKIRETDDEDNLTSLGGIRASTGMPVAFSEKRRTVLIATMEYDIEDWAIKIKIGGLGVMAQLMGKNLQHQDLIWVVPCVGGVEYPTDTAAEPMDVMILGNKYEVQVQYHFLRNITYVLLDAPIFRGQTKTEPYPPRMDDLDSAIYYSAWNQCIAKTIDRFPIDLYHINDYHGAAAPLYLLPRTIPCCLSLHNAEFQGLWPIRTPKEREEVCHVFNLPEQVVEQYVQFGSVFNLLHAGASYLRVHQKGVGAVGVSNKYGKRSWARYPIFWGLTKIGKLPNPDPTDTDAWDKQLPKEGDIHIDPAFEAGRTELKRQAQEWAGLDQRADAELFVFVGRWSVQKGVDLIADVFPAVLEQHPKVQVIAIGPVIDLYGKFAALKLEKIMEKYPGRVYSKPEFTALPPYIFSGAEFALIPSRDEPFGLVAVEFGRKGALGVGARVGGLGQMPGWWYTVESTTSSHLLKQFKEAIDSALASKQDVRAMMRARSAKQRFPVQQWKEDLGILQSKSIKIHQTEANKPKDAFHRMSRHFSSSTIGNSVAAADLDAPPVPDLPTIVFPGSRSSSNGSGAETPPFSLSQPVSGSNSPLMGAHKPSQGSGLRRQLSLGMRNGPGHAPNRLDNGQGLRQVSDSTLAEEDEEDDIRYGEEQLITEEELQRRYQAQRDLHQQTHAFSPKPSFSPTPAYSPQFSNRRYGNRESLASLAPSLAPSMAPSMAPSAMSVDSFNPQTFEPPTPFYAQNSSNRSSALSLDLVVGEKKDYNLQKVDPFFTDSTGEFYNTFEHRLEALNGKNSESSEMCIEEFLIKSEKSWFDKFRDARLGRSIIPGKEPVLTMGYSPDDSRAESRMSNEYNDEFLLGSDYKPPTGLKMYMQMKLGDWPIYTLLLAFGQIIAANSYQVTLLTGSVGQAADKLYTIASIYLGASIIWWILFRRVKAVYCLSSPFLLYGLAFFLLGLVPYVGSGQGRYWTQNVATGLYAIASSSGALFFSLNFGDEGGAPVKDWIFRACVIQGTQQLYVAALWYWGSLLSSQTPTGAQTSAYTDFASSPKITAVTVPIALLLWGVGIVIQLGLPTFYRQAPGKVPSFYAALTRRKIVVWTMVTVIVQNFFLSAPYGRNWQFLWSSRAAPVWSIFLLIILFFVVIWMMFLFVFARLSAEHSWILPLFAIGLGAPRWCQMLWGTSSIGLYLPWAGGAVSSALTSRSLWLWLGLLDTIQGVGFGMIFLQTLTRIHVAFTLLAAQVLGSVSTILARAIAPNNLGPGDVFPDFSAGADFVLSKAWFWVALGFQVLVCLGFLKFFRSEQLNKP</sequence>
<proteinExistence type="inferred from homology"/>
<evidence type="ECO:0000256" key="6">
    <source>
        <dbReference type="ARBA" id="ARBA00048960"/>
    </source>
</evidence>
<dbReference type="Gene3D" id="3.20.20.80">
    <property type="entry name" value="Glycosidases"/>
    <property type="match status" value="1"/>
</dbReference>
<feature type="transmembrane region" description="Helical" evidence="8">
    <location>
        <begin position="1076"/>
        <end position="1097"/>
    </location>
</feature>
<dbReference type="Pfam" id="PF26111">
    <property type="entry name" value="Ig_Mok13"/>
    <property type="match status" value="1"/>
</dbReference>
<dbReference type="InterPro" id="IPR001296">
    <property type="entry name" value="Glyco_trans_1"/>
</dbReference>
<evidence type="ECO:0000256" key="8">
    <source>
        <dbReference type="SAM" id="Phobius"/>
    </source>
</evidence>
<dbReference type="FunFam" id="3.40.50.2000:FF:000058">
    <property type="entry name" value="Alpha-1,3-glucan synthase Ags1"/>
    <property type="match status" value="1"/>
</dbReference>
<feature type="transmembrane region" description="Helical" evidence="8">
    <location>
        <begin position="2248"/>
        <end position="2273"/>
    </location>
</feature>
<evidence type="ECO:0000256" key="3">
    <source>
        <dbReference type="ARBA" id="ARBA00022676"/>
    </source>
</evidence>
<evidence type="ECO:0000313" key="11">
    <source>
        <dbReference type="EMBL" id="KAF2667663.1"/>
    </source>
</evidence>
<feature type="transmembrane region" description="Helical" evidence="8">
    <location>
        <begin position="2399"/>
        <end position="2419"/>
    </location>
</feature>
<dbReference type="InterPro" id="IPR058654">
    <property type="entry name" value="Mok11-14/Ags1-like_TM"/>
</dbReference>
<feature type="transmembrane region" description="Helical" evidence="8">
    <location>
        <begin position="2125"/>
        <end position="2145"/>
    </location>
</feature>
<feature type="transmembrane region" description="Helical" evidence="8">
    <location>
        <begin position="2352"/>
        <end position="2375"/>
    </location>
</feature>
<dbReference type="Pfam" id="PF00128">
    <property type="entry name" value="Alpha-amylase"/>
    <property type="match status" value="1"/>
</dbReference>
<feature type="domain" description="Glycosyl hydrolase family 13 catalytic" evidence="10">
    <location>
        <begin position="65"/>
        <end position="519"/>
    </location>
</feature>
<dbReference type="SMART" id="SM00642">
    <property type="entry name" value="Aamy"/>
    <property type="match status" value="1"/>
</dbReference>
<keyword evidence="8" id="KW-0472">Membrane</keyword>
<feature type="compositionally biased region" description="Polar residues" evidence="7">
    <location>
        <begin position="1685"/>
        <end position="1711"/>
    </location>
</feature>
<dbReference type="Gene3D" id="3.40.50.2000">
    <property type="entry name" value="Glycogen Phosphorylase B"/>
    <property type="match status" value="2"/>
</dbReference>
<feature type="transmembrane region" description="Helical" evidence="8">
    <location>
        <begin position="2325"/>
        <end position="2345"/>
    </location>
</feature>
<keyword evidence="8" id="KW-0812">Transmembrane</keyword>
<keyword evidence="9" id="KW-0732">Signal</keyword>
<dbReference type="InterPro" id="IPR058656">
    <property type="entry name" value="Mok11-13/Ags1-like_GH"/>
</dbReference>
<keyword evidence="8" id="KW-1133">Transmembrane helix</keyword>
<dbReference type="InterPro" id="IPR013534">
    <property type="entry name" value="Starch_synth_cat_dom"/>
</dbReference>
<feature type="signal peptide" evidence="9">
    <location>
        <begin position="1"/>
        <end position="19"/>
    </location>
</feature>
<dbReference type="SUPFAM" id="SSF53756">
    <property type="entry name" value="UDP-Glycosyltransferase/glycogen phosphorylase"/>
    <property type="match status" value="1"/>
</dbReference>
<dbReference type="Pfam" id="PF08323">
    <property type="entry name" value="Glyco_transf_5"/>
    <property type="match status" value="1"/>
</dbReference>
<dbReference type="OrthoDB" id="512920at2759"/>
<evidence type="ECO:0000256" key="1">
    <source>
        <dbReference type="ARBA" id="ARBA00006122"/>
    </source>
</evidence>
<dbReference type="Pfam" id="PF26114">
    <property type="entry name" value="Ig_2_Mok13"/>
    <property type="match status" value="1"/>
</dbReference>
<dbReference type="GO" id="GO:0047657">
    <property type="term" value="F:alpha-1,3-glucan synthase activity"/>
    <property type="evidence" value="ECO:0007669"/>
    <property type="project" value="UniProtKB-EC"/>
</dbReference>
<dbReference type="PANTHER" id="PTHR47182">
    <property type="entry name" value="CELL WALL ALPHA-1,3-GLUCAN SYNTHASE AGS1-RELATED"/>
    <property type="match status" value="1"/>
</dbReference>
<feature type="transmembrane region" description="Helical" evidence="8">
    <location>
        <begin position="2058"/>
        <end position="2081"/>
    </location>
</feature>
<gene>
    <name evidence="11" type="ORF">BT63DRAFT_297879</name>
</gene>